<dbReference type="EC" id="3.4.19.12" evidence="11 16"/>
<organism evidence="21 22">
    <name type="scientific">Varroa destructor</name>
    <name type="common">Honeybee mite</name>
    <dbReference type="NCBI Taxonomy" id="109461"/>
    <lineage>
        <taxon>Eukaryota</taxon>
        <taxon>Metazoa</taxon>
        <taxon>Ecdysozoa</taxon>
        <taxon>Arthropoda</taxon>
        <taxon>Chelicerata</taxon>
        <taxon>Arachnida</taxon>
        <taxon>Acari</taxon>
        <taxon>Parasitiformes</taxon>
        <taxon>Mesostigmata</taxon>
        <taxon>Gamasina</taxon>
        <taxon>Dermanyssoidea</taxon>
        <taxon>Varroidae</taxon>
        <taxon>Varroa</taxon>
    </lineage>
</organism>
<evidence type="ECO:0000256" key="9">
    <source>
        <dbReference type="ARBA" id="ARBA00022807"/>
    </source>
</evidence>
<name>A0A7M7JVM9_VARDE</name>
<evidence type="ECO:0000256" key="12">
    <source>
        <dbReference type="PIRSR" id="PIRSR016308-1"/>
    </source>
</evidence>
<feature type="binding site" evidence="14">
    <location>
        <position position="226"/>
    </location>
    <ligand>
        <name>Zn(2+)</name>
        <dbReference type="ChEBI" id="CHEBI:29105"/>
    </ligand>
</feature>
<dbReference type="OrthoDB" id="361536at2759"/>
<feature type="active site" description="Nucleophile" evidence="12">
    <location>
        <position position="362"/>
    </location>
</feature>
<dbReference type="RefSeq" id="XP_022657377.1">
    <property type="nucleotide sequence ID" value="XM_022801642.1"/>
</dbReference>
<dbReference type="InterPro" id="IPR009060">
    <property type="entry name" value="UBA-like_sf"/>
</dbReference>
<dbReference type="SUPFAM" id="SSF46934">
    <property type="entry name" value="UBA-like"/>
    <property type="match status" value="1"/>
</dbReference>
<keyword evidence="7 11" id="KW-0833">Ubl conjugation pathway</keyword>
<dbReference type="InterPro" id="IPR028889">
    <property type="entry name" value="USP"/>
</dbReference>
<feature type="binding site" evidence="13">
    <location>
        <position position="236"/>
    </location>
    <ligand>
        <name>substrate</name>
    </ligand>
</feature>
<dbReference type="SUPFAM" id="SSF57850">
    <property type="entry name" value="RING/U-box"/>
    <property type="match status" value="1"/>
</dbReference>
<feature type="active site" description="Proton acceptor" evidence="12">
    <location>
        <position position="799"/>
    </location>
</feature>
<dbReference type="InParanoid" id="A0A7M7JVM9"/>
<feature type="binding site" evidence="14">
    <location>
        <position position="246"/>
    </location>
    <ligand>
        <name>Zn(2+)</name>
        <dbReference type="ChEBI" id="CHEBI:29105"/>
    </ligand>
</feature>
<sequence>MPPTGTDCGASCVETAKPVITPAAAPAAVEVAQTAVAEVTMNVSYETLATLAVRTPTAGDRIYKDECAYSFTSPESEDGLYVSLFSFLGFSKQHALEYAAKTRHKVFLHIKRLKFKTEAKTCPSPTRLAIGLAGGFQDAKKFQYEEHVQIVVLPECAVFNIDDPKLPENIKRSAEGVNKAESVFKAEELNATTGTWDGELRQVSKHSETLQQLTNGVTIPASGWKCSRCDLRENLWLNLTDGAINCGRKFFDGSGGNDHAIQHYNETKYPLAVKLGTINHKGADVYSYDEDDMVIDSQLEKHLGHFGIDVAAMRKTEKSMAELELDINQRIGEWAAATEEGCKLEPLYGPGYTGLINLGNSCYMNSIVQMLFTIPSFVKRYYNEYKTIIANCPDDPNTDLRVQMAKLSHGILSGAYSSKPASEIDTSAIKPQSFKNVVGKNHPEFSSKRQQDAEEYFCYLMDLLDKNDKDNPISNVFSFNVEDRIECGKTKRVVYKKRRECVLRLVIPMEAATNKAEVEAYEAKKKQAEEKKERLDPKEMVLAKIPFEACIAAMSVPSYIDDYFSPAANEKVTVKQTVRFLTFPDFLLVQVKKFTFTENWSPKKLDVSLQIPDHLDLTTLRAKGGLQPGEEAMPVDQTEKPSIDAAIVAQLVDMGFPIEGCRKAVYHTKNSGIEAATQWVMEHMGDEDFAAPFVVPGIASKVEGPQPSEEGIEMVMGMGFSRQHATRALQATENNVERAIDWIFSHLKELNAPETAAMATDKVAAEQGNSKEYPVTDGSGCYKLVAFVTHMGSNTSSGHYVCHLLKDGKWVICNDDKIARSEKPPKDLAYLYLYRRAE</sequence>
<evidence type="ECO:0000313" key="22">
    <source>
        <dbReference type="Proteomes" id="UP000594260"/>
    </source>
</evidence>
<dbReference type="GO" id="GO:0004843">
    <property type="term" value="F:cysteine-type deubiquitinase activity"/>
    <property type="evidence" value="ECO:0007669"/>
    <property type="project" value="UniProtKB-UniRule"/>
</dbReference>
<dbReference type="CDD" id="cd14386">
    <property type="entry name" value="UBA2_UBP5"/>
    <property type="match status" value="1"/>
</dbReference>
<evidence type="ECO:0000256" key="10">
    <source>
        <dbReference type="ARBA" id="ARBA00022833"/>
    </source>
</evidence>
<evidence type="ECO:0000256" key="1">
    <source>
        <dbReference type="ARBA" id="ARBA00000707"/>
    </source>
</evidence>
<dbReference type="InterPro" id="IPR015940">
    <property type="entry name" value="UBA"/>
</dbReference>
<dbReference type="FunFam" id="1.10.8.10:FF:000016">
    <property type="entry name" value="Ubiquitin carboxyl-terminal hydrolase"/>
    <property type="match status" value="1"/>
</dbReference>
<dbReference type="Gene3D" id="3.90.70.10">
    <property type="entry name" value="Cysteine proteinases"/>
    <property type="match status" value="1"/>
</dbReference>
<dbReference type="SUPFAM" id="SSF54001">
    <property type="entry name" value="Cysteine proteinases"/>
    <property type="match status" value="1"/>
</dbReference>
<dbReference type="KEGG" id="vde:111248758"/>
<dbReference type="Gene3D" id="1.10.8.10">
    <property type="entry name" value="DNA helicase RuvA subunit, C-terminal domain"/>
    <property type="match status" value="2"/>
</dbReference>
<dbReference type="InterPro" id="IPR041432">
    <property type="entry name" value="UBP13_Znf-UBP_var"/>
</dbReference>
<evidence type="ECO:0000256" key="13">
    <source>
        <dbReference type="PIRSR" id="PIRSR016308-2"/>
    </source>
</evidence>
<dbReference type="GO" id="GO:0006508">
    <property type="term" value="P:proteolysis"/>
    <property type="evidence" value="ECO:0007669"/>
    <property type="project" value="UniProtKB-KW"/>
</dbReference>
<feature type="domain" description="UBA" evidence="18">
    <location>
        <begin position="706"/>
        <end position="746"/>
    </location>
</feature>
<comment type="similarity">
    <text evidence="2 11 16">Belongs to the peptidase C19 family.</text>
</comment>
<protein>
    <recommendedName>
        <fullName evidence="11 16">Ubiquitin carboxyl-terminal hydrolase</fullName>
        <ecNumber evidence="11 16">3.4.19.12</ecNumber>
    </recommendedName>
</protein>
<dbReference type="FunCoup" id="A0A7M7JVM9">
    <property type="interactions" value="1951"/>
</dbReference>
<dbReference type="Pfam" id="PF17807">
    <property type="entry name" value="zf-UBP_var"/>
    <property type="match status" value="1"/>
</dbReference>
<keyword evidence="3 11" id="KW-0645">Protease</keyword>
<evidence type="ECO:0000256" key="14">
    <source>
        <dbReference type="PIRSR" id="PIRSR016308-3"/>
    </source>
</evidence>
<evidence type="ECO:0000256" key="15">
    <source>
        <dbReference type="PROSITE-ProRule" id="PRU00502"/>
    </source>
</evidence>
<feature type="coiled-coil region" evidence="17">
    <location>
        <begin position="511"/>
        <end position="538"/>
    </location>
</feature>
<keyword evidence="10 11" id="KW-0862">Zinc</keyword>
<evidence type="ECO:0000259" key="19">
    <source>
        <dbReference type="PROSITE" id="PS50235"/>
    </source>
</evidence>
<dbReference type="Gene3D" id="3.30.40.10">
    <property type="entry name" value="Zinc/RING finger domain, C3HC4 (zinc finger)"/>
    <property type="match status" value="2"/>
</dbReference>
<evidence type="ECO:0000256" key="8">
    <source>
        <dbReference type="ARBA" id="ARBA00022801"/>
    </source>
</evidence>
<keyword evidence="5" id="KW-0677">Repeat</keyword>
<dbReference type="PANTHER" id="PTHR21646:SF10">
    <property type="entry name" value="UBIQUITIN CARBOXYL-TERMINAL HYDROLASE 14"/>
    <property type="match status" value="1"/>
</dbReference>
<feature type="binding site" evidence="13">
    <location>
        <position position="286"/>
    </location>
    <ligand>
        <name>substrate</name>
    </ligand>
</feature>
<evidence type="ECO:0000256" key="4">
    <source>
        <dbReference type="ARBA" id="ARBA00022723"/>
    </source>
</evidence>
<feature type="binding site" evidence="13">
    <location>
        <begin position="248"/>
        <end position="251"/>
    </location>
    <ligand>
        <name>substrate</name>
    </ligand>
</feature>
<keyword evidence="4 11" id="KW-0479">Metal-binding</keyword>
<dbReference type="PANTHER" id="PTHR21646">
    <property type="entry name" value="UBIQUITIN CARBOXYL-TERMINAL HYDROLASE"/>
    <property type="match status" value="1"/>
</dbReference>
<dbReference type="PROSITE" id="PS00973">
    <property type="entry name" value="USP_2"/>
    <property type="match status" value="1"/>
</dbReference>
<dbReference type="CTD" id="8078"/>
<evidence type="ECO:0000256" key="16">
    <source>
        <dbReference type="RuleBase" id="RU366025"/>
    </source>
</evidence>
<evidence type="ECO:0000256" key="11">
    <source>
        <dbReference type="PIRNR" id="PIRNR016308"/>
    </source>
</evidence>
<dbReference type="InterPro" id="IPR050185">
    <property type="entry name" value="Ub_carboxyl-term_hydrolase"/>
</dbReference>
<feature type="domain" description="USP" evidence="19">
    <location>
        <begin position="353"/>
        <end position="837"/>
    </location>
</feature>
<feature type="binding site" evidence="13">
    <location>
        <position position="291"/>
    </location>
    <ligand>
        <name>substrate</name>
    </ligand>
</feature>
<dbReference type="PROSITE" id="PS50271">
    <property type="entry name" value="ZF_UBP"/>
    <property type="match status" value="1"/>
</dbReference>
<dbReference type="Proteomes" id="UP000594260">
    <property type="component" value="Unplaced"/>
</dbReference>
<dbReference type="InterPro" id="IPR013083">
    <property type="entry name" value="Znf_RING/FYVE/PHD"/>
</dbReference>
<evidence type="ECO:0000313" key="21">
    <source>
        <dbReference type="EnsemblMetazoa" id="XP_022657377"/>
    </source>
</evidence>
<dbReference type="CDD" id="cd14294">
    <property type="entry name" value="UBA1_UBP5_like"/>
    <property type="match status" value="1"/>
</dbReference>
<evidence type="ECO:0000256" key="3">
    <source>
        <dbReference type="ARBA" id="ARBA00022670"/>
    </source>
</evidence>
<dbReference type="InterPro" id="IPR016652">
    <property type="entry name" value="Ubiquitinyl_hydrolase"/>
</dbReference>
<evidence type="ECO:0000259" key="18">
    <source>
        <dbReference type="PROSITE" id="PS50030"/>
    </source>
</evidence>
<feature type="binding site" evidence="13">
    <location>
        <position position="288"/>
    </location>
    <ligand>
        <name>substrate</name>
    </ligand>
</feature>
<accession>A0A7M7JVM9</accession>
<reference evidence="21" key="1">
    <citation type="submission" date="2021-01" db="UniProtKB">
        <authorList>
            <consortium name="EnsemblMetazoa"/>
        </authorList>
    </citation>
    <scope>IDENTIFICATION</scope>
</reference>
<keyword evidence="8 11" id="KW-0378">Hydrolase</keyword>
<dbReference type="InterPro" id="IPR038765">
    <property type="entry name" value="Papain-like_cys_pep_sf"/>
</dbReference>
<dbReference type="Pfam" id="PF00627">
    <property type="entry name" value="UBA"/>
    <property type="match status" value="2"/>
</dbReference>
<feature type="binding site" evidence="14">
    <location>
        <position position="229"/>
    </location>
    <ligand>
        <name>Zn(2+)</name>
        <dbReference type="ChEBI" id="CHEBI:29105"/>
    </ligand>
</feature>
<dbReference type="InterPro" id="IPR001394">
    <property type="entry name" value="Peptidase_C19_UCH"/>
</dbReference>
<feature type="domain" description="UBA" evidence="18">
    <location>
        <begin position="642"/>
        <end position="683"/>
    </location>
</feature>
<dbReference type="CDD" id="cd02658">
    <property type="entry name" value="Peptidase_C19B"/>
    <property type="match status" value="1"/>
</dbReference>
<evidence type="ECO:0000256" key="7">
    <source>
        <dbReference type="ARBA" id="ARBA00022786"/>
    </source>
</evidence>
<dbReference type="PROSITE" id="PS50030">
    <property type="entry name" value="UBA"/>
    <property type="match status" value="2"/>
</dbReference>
<dbReference type="SMART" id="SM00290">
    <property type="entry name" value="ZnF_UBP"/>
    <property type="match status" value="1"/>
</dbReference>
<dbReference type="GO" id="GO:0008270">
    <property type="term" value="F:zinc ion binding"/>
    <property type="evidence" value="ECO:0007669"/>
    <property type="project" value="UniProtKB-UniRule"/>
</dbReference>
<dbReference type="Pfam" id="PF00443">
    <property type="entry name" value="UCH"/>
    <property type="match status" value="1"/>
</dbReference>
<dbReference type="InterPro" id="IPR001607">
    <property type="entry name" value="Znf_UBP"/>
</dbReference>
<evidence type="ECO:0000256" key="2">
    <source>
        <dbReference type="ARBA" id="ARBA00009085"/>
    </source>
</evidence>
<dbReference type="PIRSF" id="PIRSF016308">
    <property type="entry name" value="UBP"/>
    <property type="match status" value="1"/>
</dbReference>
<dbReference type="GO" id="GO:0016579">
    <property type="term" value="P:protein deubiquitination"/>
    <property type="evidence" value="ECO:0007669"/>
    <property type="project" value="InterPro"/>
</dbReference>
<dbReference type="AlphaFoldDB" id="A0A7M7JVM9"/>
<dbReference type="PROSITE" id="PS50235">
    <property type="entry name" value="USP_3"/>
    <property type="match status" value="1"/>
</dbReference>
<evidence type="ECO:0000259" key="20">
    <source>
        <dbReference type="PROSITE" id="PS50271"/>
    </source>
</evidence>
<evidence type="ECO:0000256" key="5">
    <source>
        <dbReference type="ARBA" id="ARBA00022737"/>
    </source>
</evidence>
<dbReference type="Pfam" id="PF02148">
    <property type="entry name" value="zf-UBP"/>
    <property type="match status" value="1"/>
</dbReference>
<evidence type="ECO:0000256" key="17">
    <source>
        <dbReference type="SAM" id="Coils"/>
    </source>
</evidence>
<proteinExistence type="inferred from homology"/>
<keyword evidence="17" id="KW-0175">Coiled coil</keyword>
<dbReference type="PROSITE" id="PS00972">
    <property type="entry name" value="USP_1"/>
    <property type="match status" value="1"/>
</dbReference>
<dbReference type="InterPro" id="IPR018200">
    <property type="entry name" value="USP_CS"/>
</dbReference>
<dbReference type="EnsemblMetazoa" id="XM_022801642">
    <property type="protein sequence ID" value="XP_022657377"/>
    <property type="gene ID" value="LOC111248758"/>
</dbReference>
<dbReference type="OMA" id="FVPCEHT"/>
<dbReference type="FunFam" id="3.30.40.10:FF:000026">
    <property type="entry name" value="Ubiquitin carboxyl-terminal hydrolase"/>
    <property type="match status" value="1"/>
</dbReference>
<feature type="domain" description="UBP-type" evidence="20">
    <location>
        <begin position="202"/>
        <end position="310"/>
    </location>
</feature>
<keyword evidence="6 15" id="KW-0863">Zinc-finger</keyword>
<dbReference type="SMART" id="SM00165">
    <property type="entry name" value="UBA"/>
    <property type="match status" value="2"/>
</dbReference>
<comment type="catalytic activity">
    <reaction evidence="1 11 16">
        <text>Thiol-dependent hydrolysis of ester, thioester, amide, peptide and isopeptide bonds formed by the C-terminal Gly of ubiquitin (a 76-residue protein attached to proteins as an intracellular targeting signal).</text>
        <dbReference type="EC" id="3.4.19.12"/>
    </reaction>
</comment>
<keyword evidence="22" id="KW-1185">Reference proteome</keyword>
<feature type="binding site" evidence="14">
    <location>
        <position position="259"/>
    </location>
    <ligand>
        <name>Zn(2+)</name>
        <dbReference type="ChEBI" id="CHEBI:29105"/>
    </ligand>
</feature>
<evidence type="ECO:0000256" key="6">
    <source>
        <dbReference type="ARBA" id="ARBA00022771"/>
    </source>
</evidence>
<dbReference type="GeneID" id="111248758"/>
<keyword evidence="9 11" id="KW-0788">Thiol protease</keyword>